<dbReference type="PANTHER" id="PTHR22419:SF2">
    <property type="entry name" value="COILED-COIL DOMAIN-CONTAINING PROTEIN 172"/>
    <property type="match status" value="1"/>
</dbReference>
<dbReference type="InterPro" id="IPR029618">
    <property type="entry name" value="CCDC172"/>
</dbReference>
<comment type="caution">
    <text evidence="7">The sequence shown here is derived from an EMBL/GenBank/DDBJ whole genome shotgun (WGS) entry which is preliminary data.</text>
</comment>
<evidence type="ECO:0000256" key="6">
    <source>
        <dbReference type="SAM" id="Coils"/>
    </source>
</evidence>
<dbReference type="EMBL" id="JAVHJS010000007">
    <property type="protein sequence ID" value="KAK2853084.1"/>
    <property type="molecule type" value="Genomic_DNA"/>
</dbReference>
<dbReference type="PANTHER" id="PTHR22419">
    <property type="entry name" value="COILED-COIL DOMAIN-CONTAINING PROTEIN 172"/>
    <property type="match status" value="1"/>
</dbReference>
<comment type="similarity">
    <text evidence="2">Belongs to the CCDC172 family.</text>
</comment>
<dbReference type="GO" id="GO:0005737">
    <property type="term" value="C:cytoplasm"/>
    <property type="evidence" value="ECO:0007669"/>
    <property type="project" value="UniProtKB-SubCell"/>
</dbReference>
<evidence type="ECO:0000256" key="3">
    <source>
        <dbReference type="ARBA" id="ARBA00022327"/>
    </source>
</evidence>
<dbReference type="Gene3D" id="1.10.287.40">
    <property type="entry name" value="Serine-tRNA synthetase, tRNA binding domain"/>
    <property type="match status" value="1"/>
</dbReference>
<keyword evidence="5 6" id="KW-0175">Coiled coil</keyword>
<protein>
    <recommendedName>
        <fullName evidence="3">Coiled-coil domain-containing protein 172</fullName>
    </recommendedName>
</protein>
<reference evidence="7" key="1">
    <citation type="submission" date="2023-08" db="EMBL/GenBank/DDBJ databases">
        <title>Pelteobagrus vachellii genome.</title>
        <authorList>
            <person name="Liu H."/>
        </authorList>
    </citation>
    <scope>NUCLEOTIDE SEQUENCE</scope>
    <source>
        <strain evidence="7">PRFRI_2022a</strain>
        <tissue evidence="7">Muscle</tissue>
    </source>
</reference>
<comment type="subcellular location">
    <subcellularLocation>
        <location evidence="1">Cytoplasm</location>
    </subcellularLocation>
</comment>
<gene>
    <name evidence="7" type="ORF">Q7C36_008285</name>
</gene>
<evidence type="ECO:0000256" key="4">
    <source>
        <dbReference type="ARBA" id="ARBA00022490"/>
    </source>
</evidence>
<accession>A0AA88N6Y9</accession>
<feature type="coiled-coil region" evidence="6">
    <location>
        <begin position="31"/>
        <end position="209"/>
    </location>
</feature>
<evidence type="ECO:0000313" key="8">
    <source>
        <dbReference type="Proteomes" id="UP001187315"/>
    </source>
</evidence>
<name>A0AA88N6Y9_TACVA</name>
<dbReference type="Proteomes" id="UP001187315">
    <property type="component" value="Unassembled WGS sequence"/>
</dbReference>
<keyword evidence="8" id="KW-1185">Reference proteome</keyword>
<evidence type="ECO:0000256" key="5">
    <source>
        <dbReference type="ARBA" id="ARBA00023054"/>
    </source>
</evidence>
<proteinExistence type="inferred from homology"/>
<evidence type="ECO:0000256" key="1">
    <source>
        <dbReference type="ARBA" id="ARBA00004496"/>
    </source>
</evidence>
<organism evidence="7 8">
    <name type="scientific">Tachysurus vachellii</name>
    <name type="common">Darkbarbel catfish</name>
    <name type="synonym">Pelteobagrus vachellii</name>
    <dbReference type="NCBI Taxonomy" id="175792"/>
    <lineage>
        <taxon>Eukaryota</taxon>
        <taxon>Metazoa</taxon>
        <taxon>Chordata</taxon>
        <taxon>Craniata</taxon>
        <taxon>Vertebrata</taxon>
        <taxon>Euteleostomi</taxon>
        <taxon>Actinopterygii</taxon>
        <taxon>Neopterygii</taxon>
        <taxon>Teleostei</taxon>
        <taxon>Ostariophysi</taxon>
        <taxon>Siluriformes</taxon>
        <taxon>Bagridae</taxon>
        <taxon>Tachysurus</taxon>
    </lineage>
</organism>
<dbReference type="InterPro" id="IPR042103">
    <property type="entry name" value="SerRS_1_N_sf"/>
</dbReference>
<keyword evidence="4" id="KW-0963">Cytoplasm</keyword>
<evidence type="ECO:0000256" key="2">
    <source>
        <dbReference type="ARBA" id="ARBA00008975"/>
    </source>
</evidence>
<sequence>MSSDVNDVSLDSLYQQILLAEQQTSENTGKLHEVKSSIIKAEKEIKSFTEKLERAYTELDEKAQLESEILLQLKLNKRQQEEMEKKKKDLLEQQNGLREEMERIQREIAEEKEKFMNMIRTFNSDFNLLKNRDLVFHHQTKSEIQTLQSESEALSKEIERLKQEKTQLITLQTEQQSLSAELKGLHSQLTDVERELEEAVAHTESLKIERETAIQKPQTDSTCLRLKKDLEAHKELEMLHATLSTEIHVLLSELSQKPKA</sequence>
<evidence type="ECO:0000313" key="7">
    <source>
        <dbReference type="EMBL" id="KAK2853084.1"/>
    </source>
</evidence>
<dbReference type="AlphaFoldDB" id="A0AA88N6Y9"/>